<dbReference type="Gene3D" id="2.170.130.10">
    <property type="entry name" value="TonB-dependent receptor, plug domain"/>
    <property type="match status" value="1"/>
</dbReference>
<evidence type="ECO:0000256" key="4">
    <source>
        <dbReference type="ARBA" id="ARBA00022692"/>
    </source>
</evidence>
<dbReference type="Gene3D" id="3.55.50.30">
    <property type="match status" value="1"/>
</dbReference>
<dbReference type="Pfam" id="PF13715">
    <property type="entry name" value="CarbopepD_reg_2"/>
    <property type="match status" value="1"/>
</dbReference>
<evidence type="ECO:0000259" key="8">
    <source>
        <dbReference type="Pfam" id="PF07715"/>
    </source>
</evidence>
<protein>
    <submittedName>
        <fullName evidence="9">SusC/RagA family TonB-linked outer membrane protein</fullName>
    </submittedName>
</protein>
<feature type="domain" description="TonB-dependent receptor plug" evidence="8">
    <location>
        <begin position="236"/>
        <end position="339"/>
    </location>
</feature>
<dbReference type="SUPFAM" id="SSF49464">
    <property type="entry name" value="Carboxypeptidase regulatory domain-like"/>
    <property type="match status" value="1"/>
</dbReference>
<dbReference type="Proteomes" id="UP001595616">
    <property type="component" value="Unassembled WGS sequence"/>
</dbReference>
<dbReference type="InterPro" id="IPR012910">
    <property type="entry name" value="Plug_dom"/>
</dbReference>
<accession>A0ABV7YPP6</accession>
<evidence type="ECO:0000256" key="2">
    <source>
        <dbReference type="ARBA" id="ARBA00022448"/>
    </source>
</evidence>
<keyword evidence="10" id="KW-1185">Reference proteome</keyword>
<dbReference type="InterPro" id="IPR023996">
    <property type="entry name" value="TonB-dep_OMP_SusC/RagA"/>
</dbReference>
<dbReference type="NCBIfam" id="TIGR04056">
    <property type="entry name" value="OMP_RagA_SusC"/>
    <property type="match status" value="1"/>
</dbReference>
<comment type="caution">
    <text evidence="9">The sequence shown here is derived from an EMBL/GenBank/DDBJ whole genome shotgun (WGS) entry which is preliminary data.</text>
</comment>
<dbReference type="PROSITE" id="PS52016">
    <property type="entry name" value="TONB_DEPENDENT_REC_3"/>
    <property type="match status" value="1"/>
</dbReference>
<dbReference type="InterPro" id="IPR036942">
    <property type="entry name" value="Beta-barrel_TonB_sf"/>
</dbReference>
<dbReference type="EMBL" id="JBHRYQ010000001">
    <property type="protein sequence ID" value="MFC3809025.1"/>
    <property type="molecule type" value="Genomic_DNA"/>
</dbReference>
<dbReference type="InterPro" id="IPR037066">
    <property type="entry name" value="Plug_dom_sf"/>
</dbReference>
<dbReference type="Gene3D" id="2.40.170.20">
    <property type="entry name" value="TonB-dependent receptor, beta-barrel domain"/>
    <property type="match status" value="1"/>
</dbReference>
<evidence type="ECO:0000256" key="3">
    <source>
        <dbReference type="ARBA" id="ARBA00022452"/>
    </source>
</evidence>
<evidence type="ECO:0000256" key="5">
    <source>
        <dbReference type="ARBA" id="ARBA00023136"/>
    </source>
</evidence>
<evidence type="ECO:0000256" key="1">
    <source>
        <dbReference type="ARBA" id="ARBA00004571"/>
    </source>
</evidence>
<sequence>MKKKLPILKHLREIMKISAIQLFLVLLSLGIASAKNTEAQEVLNKAVSLKVEKTELKQILSQIESQTGVKFVYSTKIRPSKVFSLNINKSKLSEVLDEILSPVSIGYEVFGDRILLKKTAMAPIKKSSYLLDKPKYFDPQMMLKKVTGSVVDEQNQGIPGVSVVIKGTTKGITTDISGNFELDVPTDKTILVFSYVGFESKEVEVGNSTNIRVILLSDIKALSEVVVVGYGTQEKVNLTGAVGVASGKVLQNRPISTVGEGLQGVIPNLNITVRNGDPTTAVDFNIRGYESINGGSPLILVDGVPMDLNRINPNDIKSISVLKDAAAAAVYGARAAFGVVLVETKKGESGKIKVNFNNQISISKSIFNVDLVTDPYEFVTAQNKAAVRNSNVPKWDDDYVAGTKAYSENPLTAPQYAVVNGVIRFYGNNDYKNRLINDYSPSNQHDISVSGGSENAKLYASLGYINKDGFQRIGNDKFKRYNIMLKGDFKINKWLSLDEKIILNTQYSDKAHFYSNDVAINSVLRAEPFRLIEFPDLPYYINQGDRATYEPYIGRQMAGVNAIPYFRDGGRTTFTNHDLWLTQGMTLTPMKGLKIRTDFSYNIFNRIYQDVASKVEVINPNLLAPDFILTSYSGDDYLASENTNNTYSVLNAYAQYEFQNLGSHSVTAMVGINQEEGKNRWIRGQNRGIISNGINDLSATTGTQIATGSRSHVALRGAFYRLNYDYKKKYLIELNGRYDGSSRFPSDSRYGFFPSFSGAWRISNEDFMESTSSWLTNLKIRASYGTLGNQLLGSNYYPYISTLSASMSQYIFNTGAAPIISPAGLVSPTLTWESVTSRNVGLDFTLFKGKLDASFDLYTRDTKDMLLDVSYPDILGTRAPKENGADLRTKGWEASITWRDKFKKDWSYDVTLALSDAQAEITKYNNPTGDISTFYVGQKLGQIWGYETVGLFQSDDEVKAAPLQSSIGNTWRAGDMQYKDLNGDGKIDRGNGTLSNLGDWKIIGNTSPRYTFGINTGIRYKSFGLSAFFQGIAKIQYLPSNTNYGWFYPFQSEYVEKFHLTDSWSETNRDAYFGAPELLGKKNIQPQSRYVQNASYIRLKNVNLSYTLPLSLVNRLKLENIQVYANGANVWEFSKIRKPLDPETIRSANVEYPMQRLLTFGLNVSF</sequence>
<dbReference type="InterPro" id="IPR039426">
    <property type="entry name" value="TonB-dep_rcpt-like"/>
</dbReference>
<proteinExistence type="inferred from homology"/>
<evidence type="ECO:0000313" key="10">
    <source>
        <dbReference type="Proteomes" id="UP001595616"/>
    </source>
</evidence>
<dbReference type="Gene3D" id="2.60.40.1120">
    <property type="entry name" value="Carboxypeptidase-like, regulatory domain"/>
    <property type="match status" value="1"/>
</dbReference>
<comment type="subcellular location">
    <subcellularLocation>
        <location evidence="1 7">Cell outer membrane</location>
        <topology evidence="1 7">Multi-pass membrane protein</topology>
    </subcellularLocation>
</comment>
<dbReference type="InterPro" id="IPR008969">
    <property type="entry name" value="CarboxyPept-like_regulatory"/>
</dbReference>
<dbReference type="SUPFAM" id="SSF56935">
    <property type="entry name" value="Porins"/>
    <property type="match status" value="1"/>
</dbReference>
<keyword evidence="5 7" id="KW-0472">Membrane</keyword>
<keyword evidence="2 7" id="KW-0813">Transport</keyword>
<reference evidence="10" key="1">
    <citation type="journal article" date="2019" name="Int. J. Syst. Evol. Microbiol.">
        <title>The Global Catalogue of Microorganisms (GCM) 10K type strain sequencing project: providing services to taxonomists for standard genome sequencing and annotation.</title>
        <authorList>
            <consortium name="The Broad Institute Genomics Platform"/>
            <consortium name="The Broad Institute Genome Sequencing Center for Infectious Disease"/>
            <person name="Wu L."/>
            <person name="Ma J."/>
        </authorList>
    </citation>
    <scope>NUCLEOTIDE SEQUENCE [LARGE SCALE GENOMIC DNA]</scope>
    <source>
        <strain evidence="10">CECT 7956</strain>
    </source>
</reference>
<dbReference type="RefSeq" id="WP_379833468.1">
    <property type="nucleotide sequence ID" value="NZ_JBHRYQ010000001.1"/>
</dbReference>
<evidence type="ECO:0000256" key="6">
    <source>
        <dbReference type="ARBA" id="ARBA00023237"/>
    </source>
</evidence>
<name>A0ABV7YPP6_9BACT</name>
<evidence type="ECO:0000256" key="7">
    <source>
        <dbReference type="PROSITE-ProRule" id="PRU01360"/>
    </source>
</evidence>
<gene>
    <name evidence="9" type="ORF">ACFOOI_00035</name>
</gene>
<keyword evidence="4 7" id="KW-0812">Transmembrane</keyword>
<keyword evidence="6 7" id="KW-0998">Cell outer membrane</keyword>
<organism evidence="9 10">
    <name type="scientific">Lacihabitans lacunae</name>
    <dbReference type="NCBI Taxonomy" id="1028214"/>
    <lineage>
        <taxon>Bacteria</taxon>
        <taxon>Pseudomonadati</taxon>
        <taxon>Bacteroidota</taxon>
        <taxon>Cytophagia</taxon>
        <taxon>Cytophagales</taxon>
        <taxon>Leadbetterellaceae</taxon>
        <taxon>Lacihabitans</taxon>
    </lineage>
</organism>
<dbReference type="InterPro" id="IPR023997">
    <property type="entry name" value="TonB-dep_OMP_SusC/RagA_CS"/>
</dbReference>
<dbReference type="NCBIfam" id="TIGR04057">
    <property type="entry name" value="SusC_RagA_signa"/>
    <property type="match status" value="1"/>
</dbReference>
<keyword evidence="3 7" id="KW-1134">Transmembrane beta strand</keyword>
<dbReference type="Pfam" id="PF07715">
    <property type="entry name" value="Plug"/>
    <property type="match status" value="1"/>
</dbReference>
<evidence type="ECO:0000313" key="9">
    <source>
        <dbReference type="EMBL" id="MFC3809025.1"/>
    </source>
</evidence>
<comment type="similarity">
    <text evidence="7">Belongs to the TonB-dependent receptor family.</text>
</comment>